<proteinExistence type="predicted"/>
<dbReference type="AlphaFoldDB" id="A0A3G8H9P2"/>
<dbReference type="InterPro" id="IPR010767">
    <property type="entry name" value="Phage_CGC-2007_Cje0229"/>
</dbReference>
<feature type="compositionally biased region" description="Basic and acidic residues" evidence="1">
    <location>
        <begin position="294"/>
        <end position="303"/>
    </location>
</feature>
<dbReference type="Pfam" id="PF07087">
    <property type="entry name" value="DUF1353"/>
    <property type="match status" value="1"/>
</dbReference>
<name>A0A3G8H9P2_9BURK</name>
<dbReference type="KEGG" id="cpau:EHF44_26690"/>
<evidence type="ECO:0000256" key="1">
    <source>
        <dbReference type="SAM" id="MobiDB-lite"/>
    </source>
</evidence>
<dbReference type="OrthoDB" id="88276at2"/>
<reference evidence="3" key="1">
    <citation type="submission" date="2018-11" db="EMBL/GenBank/DDBJ databases">
        <title>FDA dAtabase for Regulatory Grade micrObial Sequences (FDA-ARGOS): Supporting development and validation of Infectious Disease Dx tests.</title>
        <authorList>
            <person name="Goldberg B."/>
            <person name="Campos J."/>
            <person name="Tallon L."/>
            <person name="Sadzewicz L."/>
            <person name="Zhao X."/>
            <person name="Vavikolanu K."/>
            <person name="Mehta A."/>
            <person name="Aluvathingal J."/>
            <person name="Nadendla S."/>
            <person name="Geyer C."/>
            <person name="Nandy P."/>
            <person name="Yan Y."/>
            <person name="Sichtig H."/>
        </authorList>
    </citation>
    <scope>NUCLEOTIDE SEQUENCE [LARGE SCALE GENOMIC DNA]</scope>
    <source>
        <strain evidence="3">FDAARGOS_614</strain>
        <plasmid evidence="3">unnamed2</plasmid>
    </source>
</reference>
<keyword evidence="2" id="KW-0614">Plasmid</keyword>
<sequence length="320" mass="35684">MVVIRGSSCVCAERSPDCLGLFKGSPAYVRPKPATIGTIGSPTKNINLMADSKTDRAFYVACMVISPTRGDMESIRRGRGLSLVAVHPNKRLLFFLAVALSFVSCWGNAQDKKYGYFVGQPVLVEWDATGTTMTLQRQLSYFDPTGAEWVAPEAMRTDGASIPKVAWSVIGGPFEGRYRDAAVIHDAACNAKNQPWERVHEIFYLSMLANGVDQLTAKIMYMAVYHFGPRWKTTVTEIVTKGRSTQVIKEIKKSSPNSEVKVVATREMPSFSGKVEEIDLTITPLSAKRQERDFESMKRELLQREQSSSRPMSLDDIRRL</sequence>
<gene>
    <name evidence="2" type="ORF">EHF44_26690</name>
</gene>
<organism evidence="2 3">
    <name type="scientific">Cupriavidus pauculus</name>
    <dbReference type="NCBI Taxonomy" id="82633"/>
    <lineage>
        <taxon>Bacteria</taxon>
        <taxon>Pseudomonadati</taxon>
        <taxon>Pseudomonadota</taxon>
        <taxon>Betaproteobacteria</taxon>
        <taxon>Burkholderiales</taxon>
        <taxon>Burkholderiaceae</taxon>
        <taxon>Cupriavidus</taxon>
    </lineage>
</organism>
<evidence type="ECO:0000313" key="2">
    <source>
        <dbReference type="EMBL" id="AZG17078.1"/>
    </source>
</evidence>
<dbReference type="EMBL" id="CP033971">
    <property type="protein sequence ID" value="AZG17078.1"/>
    <property type="molecule type" value="Genomic_DNA"/>
</dbReference>
<geneLocation type="plasmid" evidence="2">
    <name>unnamed2</name>
</geneLocation>
<dbReference type="Proteomes" id="UP000270411">
    <property type="component" value="Plasmid unnamed2"/>
</dbReference>
<evidence type="ECO:0000313" key="3">
    <source>
        <dbReference type="Proteomes" id="UP000270411"/>
    </source>
</evidence>
<feature type="region of interest" description="Disordered" evidence="1">
    <location>
        <begin position="294"/>
        <end position="320"/>
    </location>
</feature>
<protein>
    <submittedName>
        <fullName evidence="2">DUF1353 domain-containing protein</fullName>
    </submittedName>
</protein>
<accession>A0A3G8H9P2</accession>